<comment type="caution">
    <text evidence="1">The sequence shown here is derived from an EMBL/GenBank/DDBJ whole genome shotgun (WGS) entry which is preliminary data.</text>
</comment>
<evidence type="ECO:0000313" key="1">
    <source>
        <dbReference type="EMBL" id="KAI7983796.1"/>
    </source>
</evidence>
<protein>
    <submittedName>
        <fullName evidence="1">RING-H2 finger protein ATL57</fullName>
    </submittedName>
</protein>
<organism evidence="1 2">
    <name type="scientific">Camellia lanceoleosa</name>
    <dbReference type="NCBI Taxonomy" id="1840588"/>
    <lineage>
        <taxon>Eukaryota</taxon>
        <taxon>Viridiplantae</taxon>
        <taxon>Streptophyta</taxon>
        <taxon>Embryophyta</taxon>
        <taxon>Tracheophyta</taxon>
        <taxon>Spermatophyta</taxon>
        <taxon>Magnoliopsida</taxon>
        <taxon>eudicotyledons</taxon>
        <taxon>Gunneridae</taxon>
        <taxon>Pentapetalae</taxon>
        <taxon>asterids</taxon>
        <taxon>Ericales</taxon>
        <taxon>Theaceae</taxon>
        <taxon>Camellia</taxon>
    </lineage>
</organism>
<dbReference type="Proteomes" id="UP001060215">
    <property type="component" value="Chromosome 11"/>
</dbReference>
<evidence type="ECO:0000313" key="2">
    <source>
        <dbReference type="Proteomes" id="UP001060215"/>
    </source>
</evidence>
<sequence>MKPHSRKLLQEENRGRATTLSPSFTYSPDPLLQPINGSSSTLTNRPFKPNSPFDSSMALTVIVLLTALFFMGFFSIYIRRFSDVSSAHRRRPPPPPHVPSTYPKGLDPSAVRSLPLISYHGHAKHPIDCAICLSEFEEREGVKLIPYCRHLFHAECIDTWLCSHVSCPLCRSTRLFGGVEEVCLGVSQGGDDDDHGGGVGEDQGGSSVERSDTWVEEGREVGPVDLRRTCSCSSLGDHAVQLQRSLSI</sequence>
<name>A0ACC0F8P5_9ERIC</name>
<gene>
    <name evidence="1" type="ORF">LOK49_LG15G01766</name>
</gene>
<proteinExistence type="predicted"/>
<dbReference type="EMBL" id="CM045768">
    <property type="protein sequence ID" value="KAI7983796.1"/>
    <property type="molecule type" value="Genomic_DNA"/>
</dbReference>
<accession>A0ACC0F8P5</accession>
<reference evidence="1 2" key="1">
    <citation type="journal article" date="2022" name="Plant J.">
        <title>Chromosome-level genome of Camellia lanceoleosa provides a valuable resource for understanding genome evolution and self-incompatibility.</title>
        <authorList>
            <person name="Gong W."/>
            <person name="Xiao S."/>
            <person name="Wang L."/>
            <person name="Liao Z."/>
            <person name="Chang Y."/>
            <person name="Mo W."/>
            <person name="Hu G."/>
            <person name="Li W."/>
            <person name="Zhao G."/>
            <person name="Zhu H."/>
            <person name="Hu X."/>
            <person name="Ji K."/>
            <person name="Xiang X."/>
            <person name="Song Q."/>
            <person name="Yuan D."/>
            <person name="Jin S."/>
            <person name="Zhang L."/>
        </authorList>
    </citation>
    <scope>NUCLEOTIDE SEQUENCE [LARGE SCALE GENOMIC DNA]</scope>
    <source>
        <strain evidence="1">SQ_2022a</strain>
    </source>
</reference>
<keyword evidence="2" id="KW-1185">Reference proteome</keyword>